<dbReference type="InterPro" id="IPR007554">
    <property type="entry name" value="Glycerophosphate_synth"/>
</dbReference>
<name>A0A381PZC0_9ZZZZ</name>
<evidence type="ECO:0000313" key="1">
    <source>
        <dbReference type="EMBL" id="SUZ70743.1"/>
    </source>
</evidence>
<organism evidence="1">
    <name type="scientific">marine metagenome</name>
    <dbReference type="NCBI Taxonomy" id="408172"/>
    <lineage>
        <taxon>unclassified sequences</taxon>
        <taxon>metagenomes</taxon>
        <taxon>ecological metagenomes</taxon>
    </lineage>
</organism>
<dbReference type="GO" id="GO:0016020">
    <property type="term" value="C:membrane"/>
    <property type="evidence" value="ECO:0007669"/>
    <property type="project" value="InterPro"/>
</dbReference>
<dbReference type="AlphaFoldDB" id="A0A381PZC0"/>
<reference evidence="1" key="1">
    <citation type="submission" date="2018-05" db="EMBL/GenBank/DDBJ databases">
        <authorList>
            <person name="Lanie J.A."/>
            <person name="Ng W.-L."/>
            <person name="Kazmierczak K.M."/>
            <person name="Andrzejewski T.M."/>
            <person name="Davidsen T.M."/>
            <person name="Wayne K.J."/>
            <person name="Tettelin H."/>
            <person name="Glass J.I."/>
            <person name="Rusch D."/>
            <person name="Podicherti R."/>
            <person name="Tsui H.-C.T."/>
            <person name="Winkler M.E."/>
        </authorList>
    </citation>
    <scope>NUCLEOTIDE SEQUENCE</scope>
</reference>
<dbReference type="InterPro" id="IPR043148">
    <property type="entry name" value="TagF_C"/>
</dbReference>
<dbReference type="GO" id="GO:0047355">
    <property type="term" value="F:CDP-glycerol glycerophosphotransferase activity"/>
    <property type="evidence" value="ECO:0007669"/>
    <property type="project" value="InterPro"/>
</dbReference>
<feature type="non-terminal residue" evidence="1">
    <location>
        <position position="1"/>
    </location>
</feature>
<accession>A0A381PZC0</accession>
<evidence type="ECO:0008006" key="2">
    <source>
        <dbReference type="Google" id="ProtNLM"/>
    </source>
</evidence>
<sequence>VKKVLFETHHLYYWPNFVPIVEELKNRGGYTVHASMPRRSSDVQQTILSQACSELDVVFVAADSEPDRIEKIIREAYDVVMVGNVGQLKQIVLPDALAVMVYHGIGLKQSYYRDIDDRINIRAVESMERLHELKEQGHTNLVLTGFTKLDKLYTISENEPEQLKQKLNLNRNKKTILYAPSFYPTSIEKLCPQLSVLSADYNIVIKLHGFSWEQKRYRYQSGLCSELAEKHDSIQLLPNETFDILPYYKIADVLISDISSTMFEFLPLNRPIIQAECFSLRLKHRIFRRRFWRKLDVERMQNVDFAYKIVDPADVIGRVQFALEYPDEMESLRQTAHNQYLYKPDGMASARVVDAIEENLK</sequence>
<protein>
    <recommendedName>
        <fullName evidence="2">CDP-glycerol glycerophosphotransferase</fullName>
    </recommendedName>
</protein>
<dbReference type="Pfam" id="PF04464">
    <property type="entry name" value="Glyphos_transf"/>
    <property type="match status" value="1"/>
</dbReference>
<gene>
    <name evidence="1" type="ORF">METZ01_LOCUS23597</name>
</gene>
<dbReference type="EMBL" id="UINC01001100">
    <property type="protein sequence ID" value="SUZ70743.1"/>
    <property type="molecule type" value="Genomic_DNA"/>
</dbReference>
<dbReference type="SUPFAM" id="SSF53756">
    <property type="entry name" value="UDP-Glycosyltransferase/glycogen phosphorylase"/>
    <property type="match status" value="1"/>
</dbReference>
<proteinExistence type="predicted"/>
<dbReference type="Gene3D" id="3.40.50.12580">
    <property type="match status" value="1"/>
</dbReference>